<reference evidence="8 9" key="1">
    <citation type="submission" date="2024-02" db="EMBL/GenBank/DDBJ databases">
        <authorList>
            <person name="Daric V."/>
            <person name="Darras S."/>
        </authorList>
    </citation>
    <scope>NUCLEOTIDE SEQUENCE [LARGE SCALE GENOMIC DNA]</scope>
</reference>
<dbReference type="Proteomes" id="UP001642483">
    <property type="component" value="Unassembled WGS sequence"/>
</dbReference>
<feature type="chain" id="PRO_5047318005" description="peptidylprolyl isomerase" evidence="6">
    <location>
        <begin position="19"/>
        <end position="135"/>
    </location>
</feature>
<dbReference type="Pfam" id="PF00254">
    <property type="entry name" value="FKBP_C"/>
    <property type="match status" value="1"/>
</dbReference>
<dbReference type="EMBL" id="CAWYQH010000130">
    <property type="protein sequence ID" value="CAK8693289.1"/>
    <property type="molecule type" value="Genomic_DNA"/>
</dbReference>
<keyword evidence="4 5" id="KW-0413">Isomerase</keyword>
<gene>
    <name evidence="8" type="ORF">CVLEPA_LOCUS26587</name>
</gene>
<dbReference type="Gene3D" id="3.10.50.40">
    <property type="match status" value="1"/>
</dbReference>
<dbReference type="InterPro" id="IPR046357">
    <property type="entry name" value="PPIase_dom_sf"/>
</dbReference>
<comment type="catalytic activity">
    <reaction evidence="1 5">
        <text>[protein]-peptidylproline (omega=180) = [protein]-peptidylproline (omega=0)</text>
        <dbReference type="Rhea" id="RHEA:16237"/>
        <dbReference type="Rhea" id="RHEA-COMP:10747"/>
        <dbReference type="Rhea" id="RHEA-COMP:10748"/>
        <dbReference type="ChEBI" id="CHEBI:83833"/>
        <dbReference type="ChEBI" id="CHEBI:83834"/>
        <dbReference type="EC" id="5.2.1.8"/>
    </reaction>
</comment>
<keyword evidence="9" id="KW-1185">Reference proteome</keyword>
<accession>A0ABP0GR75</accession>
<dbReference type="PANTHER" id="PTHR45779">
    <property type="entry name" value="PEPTIDYLPROLYL ISOMERASE"/>
    <property type="match status" value="1"/>
</dbReference>
<evidence type="ECO:0000256" key="4">
    <source>
        <dbReference type="ARBA" id="ARBA00023235"/>
    </source>
</evidence>
<dbReference type="SUPFAM" id="SSF54534">
    <property type="entry name" value="FKBP-like"/>
    <property type="match status" value="1"/>
</dbReference>
<sequence>MKLATIAFLFGCLCGALCKEAKLQIGVTKKVENCAITARKNDQLAVHYTGTLKDGKKFDSSLDRGEPFKFVLGQGQVIKGWDQGLLGMCIGEKRKLVIPPHLGYGDRGAGRDIPGGATLVFTIELIDIVNRKSEL</sequence>
<proteinExistence type="predicted"/>
<feature type="domain" description="PPIase FKBP-type" evidence="7">
    <location>
        <begin position="41"/>
        <end position="129"/>
    </location>
</feature>
<evidence type="ECO:0000256" key="3">
    <source>
        <dbReference type="ARBA" id="ARBA00023110"/>
    </source>
</evidence>
<evidence type="ECO:0000259" key="7">
    <source>
        <dbReference type="PROSITE" id="PS50059"/>
    </source>
</evidence>
<evidence type="ECO:0000256" key="2">
    <source>
        <dbReference type="ARBA" id="ARBA00013194"/>
    </source>
</evidence>
<evidence type="ECO:0000313" key="8">
    <source>
        <dbReference type="EMBL" id="CAK8693289.1"/>
    </source>
</evidence>
<evidence type="ECO:0000256" key="1">
    <source>
        <dbReference type="ARBA" id="ARBA00000971"/>
    </source>
</evidence>
<comment type="caution">
    <text evidence="8">The sequence shown here is derived from an EMBL/GenBank/DDBJ whole genome shotgun (WGS) entry which is preliminary data.</text>
</comment>
<dbReference type="PANTHER" id="PTHR45779:SF7">
    <property type="entry name" value="PEPTIDYLPROLYL ISOMERASE"/>
    <property type="match status" value="1"/>
</dbReference>
<evidence type="ECO:0000256" key="6">
    <source>
        <dbReference type="SAM" id="SignalP"/>
    </source>
</evidence>
<dbReference type="PROSITE" id="PS50059">
    <property type="entry name" value="FKBP_PPIASE"/>
    <property type="match status" value="1"/>
</dbReference>
<evidence type="ECO:0000256" key="5">
    <source>
        <dbReference type="PROSITE-ProRule" id="PRU00277"/>
    </source>
</evidence>
<dbReference type="EC" id="5.2.1.8" evidence="2 5"/>
<dbReference type="InterPro" id="IPR044609">
    <property type="entry name" value="FKBP2/11"/>
</dbReference>
<dbReference type="InterPro" id="IPR001179">
    <property type="entry name" value="PPIase_FKBP_dom"/>
</dbReference>
<keyword evidence="3 5" id="KW-0697">Rotamase</keyword>
<protein>
    <recommendedName>
        <fullName evidence="2 5">peptidylprolyl isomerase</fullName>
        <ecNumber evidence="2 5">5.2.1.8</ecNumber>
    </recommendedName>
</protein>
<keyword evidence="6" id="KW-0732">Signal</keyword>
<evidence type="ECO:0000313" key="9">
    <source>
        <dbReference type="Proteomes" id="UP001642483"/>
    </source>
</evidence>
<organism evidence="8 9">
    <name type="scientific">Clavelina lepadiformis</name>
    <name type="common">Light-bulb sea squirt</name>
    <name type="synonym">Ascidia lepadiformis</name>
    <dbReference type="NCBI Taxonomy" id="159417"/>
    <lineage>
        <taxon>Eukaryota</taxon>
        <taxon>Metazoa</taxon>
        <taxon>Chordata</taxon>
        <taxon>Tunicata</taxon>
        <taxon>Ascidiacea</taxon>
        <taxon>Aplousobranchia</taxon>
        <taxon>Clavelinidae</taxon>
        <taxon>Clavelina</taxon>
    </lineage>
</organism>
<name>A0ABP0GR75_CLALP</name>
<feature type="signal peptide" evidence="6">
    <location>
        <begin position="1"/>
        <end position="18"/>
    </location>
</feature>